<comment type="function">
    <text evidence="1 10">Catalyzes the reversible adenylation of nicotinate mononucleotide (NaMN) to nicotinic acid adenine dinucleotide (NaAD).</text>
</comment>
<evidence type="ECO:0000259" key="11">
    <source>
        <dbReference type="Pfam" id="PF01467"/>
    </source>
</evidence>
<dbReference type="GO" id="GO:0005524">
    <property type="term" value="F:ATP binding"/>
    <property type="evidence" value="ECO:0007669"/>
    <property type="project" value="UniProtKB-KW"/>
</dbReference>
<dbReference type="PANTHER" id="PTHR39321:SF3">
    <property type="entry name" value="PHOSPHOPANTETHEINE ADENYLYLTRANSFERASE"/>
    <property type="match status" value="1"/>
</dbReference>
<evidence type="ECO:0000256" key="1">
    <source>
        <dbReference type="ARBA" id="ARBA00002324"/>
    </source>
</evidence>
<dbReference type="NCBIfam" id="TIGR00482">
    <property type="entry name" value="nicotinate (nicotinamide) nucleotide adenylyltransferase"/>
    <property type="match status" value="1"/>
</dbReference>
<gene>
    <name evidence="10" type="primary">nadD</name>
    <name evidence="12" type="ORF">F8D48_06935</name>
</gene>
<dbReference type="GO" id="GO:0004515">
    <property type="term" value="F:nicotinate-nucleotide adenylyltransferase activity"/>
    <property type="evidence" value="ECO:0007669"/>
    <property type="project" value="UniProtKB-UniRule"/>
</dbReference>
<comment type="caution">
    <text evidence="12">The sequence shown here is derived from an EMBL/GenBank/DDBJ whole genome shotgun (WGS) entry which is preliminary data.</text>
</comment>
<keyword evidence="3 10" id="KW-0662">Pyridine nucleotide biosynthesis</keyword>
<evidence type="ECO:0000256" key="7">
    <source>
        <dbReference type="ARBA" id="ARBA00022840"/>
    </source>
</evidence>
<organism evidence="12 13">
    <name type="scientific">Adlercreutzia muris</name>
    <dbReference type="NCBI Taxonomy" id="1796610"/>
    <lineage>
        <taxon>Bacteria</taxon>
        <taxon>Bacillati</taxon>
        <taxon>Actinomycetota</taxon>
        <taxon>Coriobacteriia</taxon>
        <taxon>Eggerthellales</taxon>
        <taxon>Eggerthellaceae</taxon>
        <taxon>Adlercreutzia</taxon>
    </lineage>
</organism>
<dbReference type="AlphaFoldDB" id="A0A7C8BU03"/>
<evidence type="ECO:0000256" key="2">
    <source>
        <dbReference type="ARBA" id="ARBA00005019"/>
    </source>
</evidence>
<dbReference type="InterPro" id="IPR005248">
    <property type="entry name" value="NadD/NMNAT"/>
</dbReference>
<dbReference type="InterPro" id="IPR014729">
    <property type="entry name" value="Rossmann-like_a/b/a_fold"/>
</dbReference>
<comment type="similarity">
    <text evidence="10">Belongs to the NadD family.</text>
</comment>
<keyword evidence="6 10" id="KW-0547">Nucleotide-binding</keyword>
<name>A0A7C8BU03_9ACTN</name>
<evidence type="ECO:0000256" key="5">
    <source>
        <dbReference type="ARBA" id="ARBA00022695"/>
    </source>
</evidence>
<dbReference type="Pfam" id="PF01467">
    <property type="entry name" value="CTP_transf_like"/>
    <property type="match status" value="1"/>
</dbReference>
<dbReference type="Proteomes" id="UP000479639">
    <property type="component" value="Unassembled WGS sequence"/>
</dbReference>
<reference evidence="12 13" key="1">
    <citation type="submission" date="2019-09" db="EMBL/GenBank/DDBJ databases">
        <title>Whole genome shotgun sequencing (WGS) of Ellagibacter isourolithinifaciens DSM 104140(T) and Adlercreutzia muris DSM 29508(T).</title>
        <authorList>
            <person name="Stoll D.A."/>
            <person name="Danylec N."/>
            <person name="Huch M."/>
        </authorList>
    </citation>
    <scope>NUCLEOTIDE SEQUENCE [LARGE SCALE GENOMIC DNA]</scope>
    <source>
        <strain evidence="12 13">DSM 29508</strain>
    </source>
</reference>
<comment type="pathway">
    <text evidence="2 10">Cofactor biosynthesis; NAD(+) biosynthesis; deamido-NAD(+) from nicotinate D-ribonucleotide: step 1/1.</text>
</comment>
<dbReference type="Gene3D" id="3.40.50.620">
    <property type="entry name" value="HUPs"/>
    <property type="match status" value="1"/>
</dbReference>
<evidence type="ECO:0000256" key="10">
    <source>
        <dbReference type="HAMAP-Rule" id="MF_00244"/>
    </source>
</evidence>
<evidence type="ECO:0000256" key="6">
    <source>
        <dbReference type="ARBA" id="ARBA00022741"/>
    </source>
</evidence>
<evidence type="ECO:0000256" key="4">
    <source>
        <dbReference type="ARBA" id="ARBA00022679"/>
    </source>
</evidence>
<evidence type="ECO:0000313" key="12">
    <source>
        <dbReference type="EMBL" id="KAB1647778.1"/>
    </source>
</evidence>
<evidence type="ECO:0000256" key="9">
    <source>
        <dbReference type="ARBA" id="ARBA00048721"/>
    </source>
</evidence>
<dbReference type="InterPro" id="IPR004821">
    <property type="entry name" value="Cyt_trans-like"/>
</dbReference>
<keyword evidence="4 10" id="KW-0808">Transferase</keyword>
<dbReference type="GO" id="GO:0009435">
    <property type="term" value="P:NAD+ biosynthetic process"/>
    <property type="evidence" value="ECO:0007669"/>
    <property type="project" value="UniProtKB-UniRule"/>
</dbReference>
<dbReference type="EC" id="2.7.7.18" evidence="10"/>
<dbReference type="EMBL" id="WAJS01000018">
    <property type="protein sequence ID" value="KAB1647778.1"/>
    <property type="molecule type" value="Genomic_DNA"/>
</dbReference>
<keyword evidence="8 10" id="KW-0520">NAD</keyword>
<dbReference type="NCBIfam" id="TIGR00125">
    <property type="entry name" value="cyt_tran_rel"/>
    <property type="match status" value="1"/>
</dbReference>
<evidence type="ECO:0000256" key="8">
    <source>
        <dbReference type="ARBA" id="ARBA00023027"/>
    </source>
</evidence>
<protein>
    <recommendedName>
        <fullName evidence="10">Probable nicotinate-nucleotide adenylyltransferase</fullName>
        <ecNumber evidence="10">2.7.7.18</ecNumber>
    </recommendedName>
    <alternativeName>
        <fullName evidence="10">Deamido-NAD(+) diphosphorylase</fullName>
    </alternativeName>
    <alternativeName>
        <fullName evidence="10">Deamido-NAD(+) pyrophosphorylase</fullName>
    </alternativeName>
    <alternativeName>
        <fullName evidence="10">Nicotinate mononucleotide adenylyltransferase</fullName>
        <shortName evidence="10">NaMN adenylyltransferase</shortName>
    </alternativeName>
</protein>
<dbReference type="UniPathway" id="UPA00253">
    <property type="reaction ID" value="UER00332"/>
</dbReference>
<accession>A0A7C8BU03</accession>
<keyword evidence="13" id="KW-1185">Reference proteome</keyword>
<sequence length="213" mass="23075">MGGTFDPIHQGHLACAEQAREAFGLAGVVFVPTGRPAFKRDRAVTDGAVRLEMCRAAVAGNPAFAVSPLEVDRPGITYAVDTLRALRHHYPANVELFFIAGADAILSIARWRESAEVARLARFAAATRPGFEVTESFKEELASRGAFRVDYFEVTALAISSSYLRERAARGLSLRYLTPDPVREIIEARGLYRLEAPTTAAAVGGGKEAPWTP</sequence>
<dbReference type="NCBIfam" id="NF000840">
    <property type="entry name" value="PRK00071.1-3"/>
    <property type="match status" value="1"/>
</dbReference>
<comment type="catalytic activity">
    <reaction evidence="9 10">
        <text>nicotinate beta-D-ribonucleotide + ATP + H(+) = deamido-NAD(+) + diphosphate</text>
        <dbReference type="Rhea" id="RHEA:22860"/>
        <dbReference type="ChEBI" id="CHEBI:15378"/>
        <dbReference type="ChEBI" id="CHEBI:30616"/>
        <dbReference type="ChEBI" id="CHEBI:33019"/>
        <dbReference type="ChEBI" id="CHEBI:57502"/>
        <dbReference type="ChEBI" id="CHEBI:58437"/>
        <dbReference type="EC" id="2.7.7.18"/>
    </reaction>
</comment>
<keyword evidence="7 10" id="KW-0067">ATP-binding</keyword>
<feature type="domain" description="Cytidyltransferase-like" evidence="11">
    <location>
        <begin position="1"/>
        <end position="167"/>
    </location>
</feature>
<evidence type="ECO:0000313" key="13">
    <source>
        <dbReference type="Proteomes" id="UP000479639"/>
    </source>
</evidence>
<proteinExistence type="inferred from homology"/>
<keyword evidence="5 10" id="KW-0548">Nucleotidyltransferase</keyword>
<dbReference type="SUPFAM" id="SSF52374">
    <property type="entry name" value="Nucleotidylyl transferase"/>
    <property type="match status" value="1"/>
</dbReference>
<dbReference type="HAMAP" id="MF_00244">
    <property type="entry name" value="NaMN_adenylyltr"/>
    <property type="match status" value="1"/>
</dbReference>
<dbReference type="CDD" id="cd02165">
    <property type="entry name" value="NMNAT"/>
    <property type="match status" value="1"/>
</dbReference>
<evidence type="ECO:0000256" key="3">
    <source>
        <dbReference type="ARBA" id="ARBA00022642"/>
    </source>
</evidence>
<dbReference type="PANTHER" id="PTHR39321">
    <property type="entry name" value="NICOTINATE-NUCLEOTIDE ADENYLYLTRANSFERASE-RELATED"/>
    <property type="match status" value="1"/>
</dbReference>